<evidence type="ECO:0000313" key="1">
    <source>
        <dbReference type="EMBL" id="KXB08780.1"/>
    </source>
</evidence>
<accession>A0A133VQT3</accession>
<dbReference type="EMBL" id="LHYL01000005">
    <property type="protein sequence ID" value="KXB08780.1"/>
    <property type="molecule type" value="Genomic_DNA"/>
</dbReference>
<dbReference type="Proteomes" id="UP000070248">
    <property type="component" value="Unassembled WGS sequence"/>
</dbReference>
<dbReference type="AlphaFoldDB" id="A0A133VQT3"/>
<gene>
    <name evidence="1" type="ORF">AKJ59_00460</name>
</gene>
<name>A0A133VQT3_9EURY</name>
<reference evidence="1 2" key="1">
    <citation type="journal article" date="2016" name="Sci. Rep.">
        <title>Metabolic traits of an uncultured archaeal lineage -MSBL1- from brine pools of the Red Sea.</title>
        <authorList>
            <person name="Mwirichia R."/>
            <person name="Alam I."/>
            <person name="Rashid M."/>
            <person name="Vinu M."/>
            <person name="Ba-Alawi W."/>
            <person name="Anthony Kamau A."/>
            <person name="Kamanda Ngugi D."/>
            <person name="Goker M."/>
            <person name="Klenk H.P."/>
            <person name="Bajic V."/>
            <person name="Stingl U."/>
        </authorList>
    </citation>
    <scope>NUCLEOTIDE SEQUENCE [LARGE SCALE GENOMIC DNA]</scope>
    <source>
        <strain evidence="1">SCGC-AAA385M02</strain>
    </source>
</reference>
<dbReference type="InterPro" id="IPR013324">
    <property type="entry name" value="RNA_pol_sigma_r3/r4-like"/>
</dbReference>
<organism evidence="1 2">
    <name type="scientific">candidate division MSBL1 archaeon SCGC-AAA385M02</name>
    <dbReference type="NCBI Taxonomy" id="1698287"/>
    <lineage>
        <taxon>Archaea</taxon>
        <taxon>Methanobacteriati</taxon>
        <taxon>Methanobacteriota</taxon>
        <taxon>candidate division MSBL1</taxon>
    </lineage>
</organism>
<protein>
    <submittedName>
        <fullName evidence="1">Uncharacterized protein</fullName>
    </submittedName>
</protein>
<evidence type="ECO:0000313" key="2">
    <source>
        <dbReference type="Proteomes" id="UP000070248"/>
    </source>
</evidence>
<proteinExistence type="predicted"/>
<dbReference type="SUPFAM" id="SSF88659">
    <property type="entry name" value="Sigma3 and sigma4 domains of RNA polymerase sigma factors"/>
    <property type="match status" value="1"/>
</dbReference>
<keyword evidence="2" id="KW-1185">Reference proteome</keyword>
<sequence>MSVRETSLEAYYDKVLPELTERQEQVLIPFYENPGRDYTNHEIARYIGLPINCVTGRTQELRGEGERGVQPSILRWKERRKDKVTGNNAKSMEIIVGVKQ</sequence>
<comment type="caution">
    <text evidence="1">The sequence shown here is derived from an EMBL/GenBank/DDBJ whole genome shotgun (WGS) entry which is preliminary data.</text>
</comment>